<sequence length="209" mass="23119">MLTPLALLDEVVAAKIESPYRPPLNLQYQDRHYSAFIHSGRTSRLPEFEAEMDLVESTALGQTEHSTRPPIAPTGMTDATQQAAPMSVSAILCPAPLESDHFAATDGDTCTYHFQVLVVVEHRLVLPELPLTHPLGPRLTPPPDHKRGISTSPEEDQSTGEIVPYQPETTVHKKGRVGVAPPTIITDDVDYYRIDRGDWASAWKRLISH</sequence>
<dbReference type="Proteomes" id="UP001162060">
    <property type="component" value="Unassembled WGS sequence"/>
</dbReference>
<reference evidence="2" key="1">
    <citation type="submission" date="2024-01" db="EMBL/GenBank/DDBJ databases">
        <authorList>
            <person name="Webb A."/>
        </authorList>
    </citation>
    <scope>NUCLEOTIDE SEQUENCE</scope>
    <source>
        <strain evidence="2">Pm1</strain>
    </source>
</reference>
<evidence type="ECO:0000256" key="1">
    <source>
        <dbReference type="SAM" id="MobiDB-lite"/>
    </source>
</evidence>
<feature type="region of interest" description="Disordered" evidence="1">
    <location>
        <begin position="135"/>
        <end position="167"/>
    </location>
</feature>
<dbReference type="EMBL" id="CAKLBY020000223">
    <property type="protein sequence ID" value="CAK7935984.1"/>
    <property type="molecule type" value="Genomic_DNA"/>
</dbReference>
<proteinExistence type="predicted"/>
<evidence type="ECO:0000313" key="2">
    <source>
        <dbReference type="EMBL" id="CAK7935984.1"/>
    </source>
</evidence>
<dbReference type="AlphaFoldDB" id="A0AAV1USD9"/>
<comment type="caution">
    <text evidence="2">The sequence shown here is derived from an EMBL/GenBank/DDBJ whole genome shotgun (WGS) entry which is preliminary data.</text>
</comment>
<gene>
    <name evidence="2" type="ORF">PM001_LOCUS21134</name>
</gene>
<protein>
    <submittedName>
        <fullName evidence="2">Uncharacterized protein</fullName>
    </submittedName>
</protein>
<evidence type="ECO:0000313" key="3">
    <source>
        <dbReference type="Proteomes" id="UP001162060"/>
    </source>
</evidence>
<name>A0AAV1USD9_9STRA</name>
<organism evidence="2 3">
    <name type="scientific">Peronospora matthiolae</name>
    <dbReference type="NCBI Taxonomy" id="2874970"/>
    <lineage>
        <taxon>Eukaryota</taxon>
        <taxon>Sar</taxon>
        <taxon>Stramenopiles</taxon>
        <taxon>Oomycota</taxon>
        <taxon>Peronosporomycetes</taxon>
        <taxon>Peronosporales</taxon>
        <taxon>Peronosporaceae</taxon>
        <taxon>Peronospora</taxon>
    </lineage>
</organism>
<accession>A0AAV1USD9</accession>